<dbReference type="InterPro" id="IPR029032">
    <property type="entry name" value="AhpD-like"/>
</dbReference>
<dbReference type="Proteomes" id="UP000501849">
    <property type="component" value="Chromosome"/>
</dbReference>
<proteinExistence type="predicted"/>
<keyword evidence="4" id="KW-1185">Reference proteome</keyword>
<dbReference type="PANTHER" id="PTHR34846">
    <property type="entry name" value="4-CARBOXYMUCONOLACTONE DECARBOXYLASE FAMILY PROTEIN (AFU_ORTHOLOGUE AFUA_6G11590)"/>
    <property type="match status" value="1"/>
</dbReference>
<dbReference type="AlphaFoldDB" id="A0A6H0SD46"/>
<reference evidence="3 4" key="1">
    <citation type="submission" date="2019-04" db="EMBL/GenBank/DDBJ databases">
        <title>Draft, Whole-Genome Sequence of the Anthracene-degrading Mycobacterium frederiksbergense LB501T, Isolated from a Polycyclic Aromatic Hydrocarbon (PAH)-Contaminated Soil.</title>
        <authorList>
            <person name="Augelletti F."/>
        </authorList>
    </citation>
    <scope>NUCLEOTIDE SEQUENCE [LARGE SCALE GENOMIC DNA]</scope>
    <source>
        <strain evidence="3 4">LB 501T</strain>
    </source>
</reference>
<feature type="region of interest" description="Disordered" evidence="1">
    <location>
        <begin position="180"/>
        <end position="203"/>
    </location>
</feature>
<evidence type="ECO:0000313" key="4">
    <source>
        <dbReference type="Proteomes" id="UP000501849"/>
    </source>
</evidence>
<dbReference type="KEGG" id="mfre:EXE63_28020"/>
<dbReference type="InterPro" id="IPR003779">
    <property type="entry name" value="CMD-like"/>
</dbReference>
<protein>
    <submittedName>
        <fullName evidence="3">Carboxymuconolactone decarboxylase family protein</fullName>
    </submittedName>
</protein>
<sequence length="203" mass="22186">MSPLAADRWSEPEYAAFGALLGLPADKVPRAGSGEPYDPLNFDIIGMLARHPEMSEVFLRFNGFLLQRGELPGRLRELIILRVAHRHRSAFEWGQHVRLGAAVGVTDDDVTALAAGNDGFDGTDRLVLDAVDEVIADGKAQWPTWQRLVDELGEHAAMEVIFLVGTYTLTAMAFGTWGLQPKPGSAPLPPDSTTKETKEEHAQ</sequence>
<name>A0A6H0SD46_9MYCO</name>
<evidence type="ECO:0000256" key="1">
    <source>
        <dbReference type="SAM" id="MobiDB-lite"/>
    </source>
</evidence>
<dbReference type="PANTHER" id="PTHR34846:SF5">
    <property type="entry name" value="CARBOXYMUCONOLACTONE DECARBOXYLASE-LIKE DOMAIN-CONTAINING PROTEIN"/>
    <property type="match status" value="1"/>
</dbReference>
<dbReference type="SUPFAM" id="SSF69118">
    <property type="entry name" value="AhpD-like"/>
    <property type="match status" value="1"/>
</dbReference>
<evidence type="ECO:0000313" key="3">
    <source>
        <dbReference type="EMBL" id="QIV85562.1"/>
    </source>
</evidence>
<dbReference type="GO" id="GO:0051920">
    <property type="term" value="F:peroxiredoxin activity"/>
    <property type="evidence" value="ECO:0007669"/>
    <property type="project" value="InterPro"/>
</dbReference>
<accession>A0A6H0SD46</accession>
<dbReference type="Gene3D" id="1.20.1290.10">
    <property type="entry name" value="AhpD-like"/>
    <property type="match status" value="1"/>
</dbReference>
<gene>
    <name evidence="3" type="ORF">EXE63_28020</name>
</gene>
<dbReference type="Pfam" id="PF02627">
    <property type="entry name" value="CMD"/>
    <property type="match status" value="1"/>
</dbReference>
<feature type="compositionally biased region" description="Basic and acidic residues" evidence="1">
    <location>
        <begin position="193"/>
        <end position="203"/>
    </location>
</feature>
<evidence type="ECO:0000259" key="2">
    <source>
        <dbReference type="Pfam" id="PF02627"/>
    </source>
</evidence>
<dbReference type="EMBL" id="CP038799">
    <property type="protein sequence ID" value="QIV85562.1"/>
    <property type="molecule type" value="Genomic_DNA"/>
</dbReference>
<feature type="domain" description="Carboxymuconolactone decarboxylase-like" evidence="2">
    <location>
        <begin position="52"/>
        <end position="127"/>
    </location>
</feature>
<organism evidence="3 4">
    <name type="scientific">Mycolicibacterium frederiksbergense</name>
    <dbReference type="NCBI Taxonomy" id="117567"/>
    <lineage>
        <taxon>Bacteria</taxon>
        <taxon>Bacillati</taxon>
        <taxon>Actinomycetota</taxon>
        <taxon>Actinomycetes</taxon>
        <taxon>Mycobacteriales</taxon>
        <taxon>Mycobacteriaceae</taxon>
        <taxon>Mycolicibacterium</taxon>
    </lineage>
</organism>
<dbReference type="RefSeq" id="WP_168145818.1">
    <property type="nucleotide sequence ID" value="NZ_CBCSDT010000048.1"/>
</dbReference>